<evidence type="ECO:0000313" key="3">
    <source>
        <dbReference type="Proteomes" id="UP000270296"/>
    </source>
</evidence>
<name>A0A183IH93_9BILA</name>
<dbReference type="InterPro" id="IPR028091">
    <property type="entry name" value="FAM91_N_dom"/>
</dbReference>
<evidence type="ECO:0000313" key="4">
    <source>
        <dbReference type="WBParaSite" id="SBAD_0000313201-mRNA-1"/>
    </source>
</evidence>
<protein>
    <submittedName>
        <fullName evidence="4">FAM91_N domain-containing protein</fullName>
    </submittedName>
</protein>
<keyword evidence="3" id="KW-1185">Reference proteome</keyword>
<feature type="domain" description="FAM91 N-terminal" evidence="1">
    <location>
        <begin position="10"/>
        <end position="284"/>
    </location>
</feature>
<reference evidence="4" key="1">
    <citation type="submission" date="2016-06" db="UniProtKB">
        <authorList>
            <consortium name="WormBaseParasite"/>
        </authorList>
    </citation>
    <scope>IDENTIFICATION</scope>
</reference>
<dbReference type="Proteomes" id="UP000270296">
    <property type="component" value="Unassembled WGS sequence"/>
</dbReference>
<organism evidence="4">
    <name type="scientific">Soboliphyme baturini</name>
    <dbReference type="NCBI Taxonomy" id="241478"/>
    <lineage>
        <taxon>Eukaryota</taxon>
        <taxon>Metazoa</taxon>
        <taxon>Ecdysozoa</taxon>
        <taxon>Nematoda</taxon>
        <taxon>Enoplea</taxon>
        <taxon>Dorylaimia</taxon>
        <taxon>Dioctophymatida</taxon>
        <taxon>Dioctophymatoidea</taxon>
        <taxon>Soboliphymatidae</taxon>
        <taxon>Soboliphyme</taxon>
    </lineage>
</organism>
<dbReference type="WBParaSite" id="SBAD_0000313201-mRNA-1">
    <property type="protein sequence ID" value="SBAD_0000313201-mRNA-1"/>
    <property type="gene ID" value="SBAD_0000313201"/>
</dbReference>
<dbReference type="Pfam" id="PF14647">
    <property type="entry name" value="FAM91_N"/>
    <property type="match status" value="1"/>
</dbReference>
<dbReference type="EMBL" id="UZAM01007510">
    <property type="protein sequence ID" value="VDO99619.1"/>
    <property type="molecule type" value="Genomic_DNA"/>
</dbReference>
<evidence type="ECO:0000313" key="2">
    <source>
        <dbReference type="EMBL" id="VDO99619.1"/>
    </source>
</evidence>
<evidence type="ECO:0000259" key="1">
    <source>
        <dbReference type="Pfam" id="PF14647"/>
    </source>
</evidence>
<dbReference type="AlphaFoldDB" id="A0A183IH93"/>
<reference evidence="2 3" key="2">
    <citation type="submission" date="2018-11" db="EMBL/GenBank/DDBJ databases">
        <authorList>
            <consortium name="Pathogen Informatics"/>
        </authorList>
    </citation>
    <scope>NUCLEOTIDE SEQUENCE [LARGE SCALE GENOMIC DNA]</scope>
</reference>
<dbReference type="OrthoDB" id="275996at2759"/>
<proteinExistence type="predicted"/>
<dbReference type="PANTHER" id="PTHR28441:SF2">
    <property type="entry name" value="PROTEIN FAM91A1"/>
    <property type="match status" value="1"/>
</dbReference>
<accession>A0A183IH93</accession>
<dbReference type="PANTHER" id="PTHR28441">
    <property type="entry name" value="PROTEIN FAM91A1"/>
    <property type="match status" value="1"/>
</dbReference>
<dbReference type="InterPro" id="IPR039199">
    <property type="entry name" value="FAM91"/>
</dbReference>
<gene>
    <name evidence="2" type="ORF">SBAD_LOCUS2988</name>
</gene>
<sequence length="286" mass="33116">MAAKNVDSYIHDNCPWAKLPKQLKELLGNSAKEYEKLIVEYSVRNQLKYKTNIVRYVRSNEEGYYELLLNYSRSHLMLFPYHLSNVIVKGLRVTPFQYYCSMVEDLMIQEKSYDALPNFTAADCLRLLGIGRNQYIDLMNQCRSLKKHSNRKSIKEILPQSPVDITIHSYWIVQTGSILEDDVKNISAEEKAVIDYMIDVGPQTVSAFDTDIIQKLYKRGLIYFDVPVYDNEYTVVPTLDGFVMNRTLGDYLENILYKIFISIDSSTTASELANILQIDLDLVKVW</sequence>